<evidence type="ECO:0000256" key="2">
    <source>
        <dbReference type="ARBA" id="ARBA00022692"/>
    </source>
</evidence>
<dbReference type="InterPro" id="IPR053231">
    <property type="entry name" value="GPCR_LN-TM7"/>
</dbReference>
<evidence type="ECO:0000313" key="7">
    <source>
        <dbReference type="EMBL" id="ESO94582.1"/>
    </source>
</evidence>
<feature type="transmembrane region" description="Helical" evidence="5">
    <location>
        <begin position="100"/>
        <end position="124"/>
    </location>
</feature>
<feature type="transmembrane region" description="Helical" evidence="5">
    <location>
        <begin position="189"/>
        <end position="210"/>
    </location>
</feature>
<keyword evidence="8" id="KW-1185">Reference proteome</keyword>
<dbReference type="GO" id="GO:0007166">
    <property type="term" value="P:cell surface receptor signaling pathway"/>
    <property type="evidence" value="ECO:0007669"/>
    <property type="project" value="InterPro"/>
</dbReference>
<dbReference type="GO" id="GO:0004930">
    <property type="term" value="F:G protein-coupled receptor activity"/>
    <property type="evidence" value="ECO:0007669"/>
    <property type="project" value="InterPro"/>
</dbReference>
<feature type="domain" description="G-protein coupled receptors family 2 profile 2" evidence="6">
    <location>
        <begin position="1"/>
        <end position="238"/>
    </location>
</feature>
<evidence type="ECO:0000256" key="3">
    <source>
        <dbReference type="ARBA" id="ARBA00022989"/>
    </source>
</evidence>
<feature type="transmembrane region" description="Helical" evidence="5">
    <location>
        <begin position="216"/>
        <end position="236"/>
    </location>
</feature>
<dbReference type="KEGG" id="lgi:LOTGIDRAFT_118410"/>
<feature type="transmembrane region" description="Helical" evidence="5">
    <location>
        <begin position="28"/>
        <end position="47"/>
    </location>
</feature>
<dbReference type="RefSeq" id="XP_009054856.1">
    <property type="nucleotide sequence ID" value="XM_009056608.1"/>
</dbReference>
<gene>
    <name evidence="7" type="ORF">LOTGIDRAFT_118410</name>
</gene>
<dbReference type="PROSITE" id="PS50261">
    <property type="entry name" value="G_PROTEIN_RECEP_F2_4"/>
    <property type="match status" value="1"/>
</dbReference>
<keyword evidence="4 5" id="KW-0472">Membrane</keyword>
<dbReference type="STRING" id="225164.V4ACK8"/>
<keyword evidence="3 5" id="KW-1133">Transmembrane helix</keyword>
<feature type="non-terminal residue" evidence="7">
    <location>
        <position position="1"/>
    </location>
</feature>
<dbReference type="OMA" id="NICLAAW"/>
<dbReference type="InterPro" id="IPR017981">
    <property type="entry name" value="GPCR_2-like_7TM"/>
</dbReference>
<dbReference type="CDD" id="cd15039">
    <property type="entry name" value="7tmB3_Methuselah-like"/>
    <property type="match status" value="1"/>
</dbReference>
<reference evidence="7 8" key="1">
    <citation type="journal article" date="2013" name="Nature">
        <title>Insights into bilaterian evolution from three spiralian genomes.</title>
        <authorList>
            <person name="Simakov O."/>
            <person name="Marletaz F."/>
            <person name="Cho S.J."/>
            <person name="Edsinger-Gonzales E."/>
            <person name="Havlak P."/>
            <person name="Hellsten U."/>
            <person name="Kuo D.H."/>
            <person name="Larsson T."/>
            <person name="Lv J."/>
            <person name="Arendt D."/>
            <person name="Savage R."/>
            <person name="Osoegawa K."/>
            <person name="de Jong P."/>
            <person name="Grimwood J."/>
            <person name="Chapman J.A."/>
            <person name="Shapiro H."/>
            <person name="Aerts A."/>
            <person name="Otillar R.P."/>
            <person name="Terry A.Y."/>
            <person name="Boore J.L."/>
            <person name="Grigoriev I.V."/>
            <person name="Lindberg D.R."/>
            <person name="Seaver E.C."/>
            <person name="Weisblat D.A."/>
            <person name="Putnam N.H."/>
            <person name="Rokhsar D.S."/>
        </authorList>
    </citation>
    <scope>NUCLEOTIDE SEQUENCE [LARGE SCALE GENOMIC DNA]</scope>
</reference>
<evidence type="ECO:0000256" key="5">
    <source>
        <dbReference type="SAM" id="Phobius"/>
    </source>
</evidence>
<dbReference type="GO" id="GO:0016020">
    <property type="term" value="C:membrane"/>
    <property type="evidence" value="ECO:0007669"/>
    <property type="project" value="UniProtKB-SubCell"/>
</dbReference>
<dbReference type="GeneID" id="20231617"/>
<feature type="transmembrane region" description="Helical" evidence="5">
    <location>
        <begin position="59"/>
        <end position="80"/>
    </location>
</feature>
<dbReference type="Gene3D" id="1.20.1070.10">
    <property type="entry name" value="Rhodopsin 7-helix transmembrane proteins"/>
    <property type="match status" value="1"/>
</dbReference>
<feature type="transmembrane region" description="Helical" evidence="5">
    <location>
        <begin position="144"/>
        <end position="168"/>
    </location>
</feature>
<evidence type="ECO:0000256" key="1">
    <source>
        <dbReference type="ARBA" id="ARBA00004141"/>
    </source>
</evidence>
<dbReference type="Proteomes" id="UP000030746">
    <property type="component" value="Unassembled WGS sequence"/>
</dbReference>
<keyword evidence="2 5" id="KW-0812">Transmembrane</keyword>
<proteinExistence type="predicted"/>
<dbReference type="EMBL" id="KB201802">
    <property type="protein sequence ID" value="ESO94582.1"/>
    <property type="molecule type" value="Genomic_DNA"/>
</dbReference>
<evidence type="ECO:0000256" key="4">
    <source>
        <dbReference type="ARBA" id="ARBA00023136"/>
    </source>
</evidence>
<dbReference type="HOGENOM" id="CLU_002753_3_0_1"/>
<dbReference type="Pfam" id="PF00002">
    <property type="entry name" value="7tm_2"/>
    <property type="match status" value="1"/>
</dbReference>
<dbReference type="AlphaFoldDB" id="V4ACK8"/>
<dbReference type="OrthoDB" id="10051649at2759"/>
<dbReference type="CTD" id="20231617"/>
<evidence type="ECO:0000259" key="6">
    <source>
        <dbReference type="PROSITE" id="PS50261"/>
    </source>
</evidence>
<dbReference type="PANTHER" id="PTHR45902">
    <property type="entry name" value="LATROPHILIN RECEPTOR-LIKE PROTEIN A"/>
    <property type="match status" value="1"/>
</dbReference>
<dbReference type="PANTHER" id="PTHR45902:SF4">
    <property type="entry name" value="G-PROTEIN COUPLED RECEPTORS FAMILY 2 PROFILE 2 DOMAIN-CONTAINING PROTEIN"/>
    <property type="match status" value="1"/>
</dbReference>
<dbReference type="InterPro" id="IPR000832">
    <property type="entry name" value="GPCR_2_secretin-like"/>
</dbReference>
<comment type="subcellular location">
    <subcellularLocation>
        <location evidence="1">Membrane</location>
        <topology evidence="1">Multi-pass membrane protein</topology>
    </subcellularLocation>
</comment>
<name>V4ACK8_LOTGI</name>
<protein>
    <recommendedName>
        <fullName evidence="6">G-protein coupled receptors family 2 profile 2 domain-containing protein</fullName>
    </recommendedName>
</protein>
<accession>V4ACK8</accession>
<sequence>ISLGCLFFTLLTYCIFPSLRSLPCKNNIILILFLMIAQLMLFIQSYIGLKGLPCVCYGIAIHYAWLCATFWMNICSYHMFRVFRSSNVASMSSSTHWKILLRYAFYANGVPTIIITSVVLGSYFTSGTFGYGKNVCYLDSSLLIILAMVSPMTITIAFNFGFLSFTIWTISKTTQMAKQVGKDRHHIWVYIKLSTLTGLFWTVSILNNFFAFGALSYIAVFLNYGQGFFIFLSYMANKRVLNLWLGLCGKRLPETTLSTSSNHTVKTKL</sequence>
<evidence type="ECO:0000313" key="8">
    <source>
        <dbReference type="Proteomes" id="UP000030746"/>
    </source>
</evidence>
<organism evidence="7 8">
    <name type="scientific">Lottia gigantea</name>
    <name type="common">Giant owl limpet</name>
    <dbReference type="NCBI Taxonomy" id="225164"/>
    <lineage>
        <taxon>Eukaryota</taxon>
        <taxon>Metazoa</taxon>
        <taxon>Spiralia</taxon>
        <taxon>Lophotrochozoa</taxon>
        <taxon>Mollusca</taxon>
        <taxon>Gastropoda</taxon>
        <taxon>Patellogastropoda</taxon>
        <taxon>Lottioidea</taxon>
        <taxon>Lottiidae</taxon>
        <taxon>Lottia</taxon>
    </lineage>
</organism>